<keyword evidence="5" id="KW-1185">Reference proteome</keyword>
<dbReference type="InterPro" id="IPR036271">
    <property type="entry name" value="Tet_transcr_reg_TetR-rel_C_sf"/>
</dbReference>
<dbReference type="InterPro" id="IPR009057">
    <property type="entry name" value="Homeodomain-like_sf"/>
</dbReference>
<evidence type="ECO:0000256" key="2">
    <source>
        <dbReference type="PROSITE-ProRule" id="PRU00335"/>
    </source>
</evidence>
<dbReference type="InterPro" id="IPR050109">
    <property type="entry name" value="HTH-type_TetR-like_transc_reg"/>
</dbReference>
<feature type="domain" description="HTH tetR-type" evidence="3">
    <location>
        <begin position="15"/>
        <end position="75"/>
    </location>
</feature>
<dbReference type="PRINTS" id="PR00455">
    <property type="entry name" value="HTHTETR"/>
</dbReference>
<feature type="DNA-binding region" description="H-T-H motif" evidence="2">
    <location>
        <begin position="38"/>
        <end position="57"/>
    </location>
</feature>
<dbReference type="GO" id="GO:0000976">
    <property type="term" value="F:transcription cis-regulatory region binding"/>
    <property type="evidence" value="ECO:0007669"/>
    <property type="project" value="TreeGrafter"/>
</dbReference>
<comment type="caution">
    <text evidence="4">The sequence shown here is derived from an EMBL/GenBank/DDBJ whole genome shotgun (WGS) entry which is preliminary data.</text>
</comment>
<sequence length="205" mass="22086">MNADPSPAARRRDSAATRQRLLDAAGQRFARHGYAATTVRDIADRAGVNVALINRYFTSKEGLFEACLVGAADDLTRTVGENVSIDLVADSMARHLAGPSADRQVHQILMLLRTSGDARADRLRLDRVRVIVERVAAAAGWHPDHPDGDRLLLGAEIALATVLGLAMLRVSMPLEPLAAAGQDDLAAPFHRLLHALLTAPARPRE</sequence>
<evidence type="ECO:0000313" key="5">
    <source>
        <dbReference type="Proteomes" id="UP001183629"/>
    </source>
</evidence>
<dbReference type="RefSeq" id="WP_310428243.1">
    <property type="nucleotide sequence ID" value="NZ_JAVDYC010000001.1"/>
</dbReference>
<dbReference type="InterPro" id="IPR001647">
    <property type="entry name" value="HTH_TetR"/>
</dbReference>
<protein>
    <submittedName>
        <fullName evidence="4">AcrR family transcriptional regulator</fullName>
    </submittedName>
</protein>
<keyword evidence="1 2" id="KW-0238">DNA-binding</keyword>
<proteinExistence type="predicted"/>
<evidence type="ECO:0000256" key="1">
    <source>
        <dbReference type="ARBA" id="ARBA00023125"/>
    </source>
</evidence>
<dbReference type="SUPFAM" id="SSF48498">
    <property type="entry name" value="Tetracyclin repressor-like, C-terminal domain"/>
    <property type="match status" value="1"/>
</dbReference>
<dbReference type="SUPFAM" id="SSF46689">
    <property type="entry name" value="Homeodomain-like"/>
    <property type="match status" value="1"/>
</dbReference>
<evidence type="ECO:0000313" key="4">
    <source>
        <dbReference type="EMBL" id="MDR7327708.1"/>
    </source>
</evidence>
<dbReference type="PROSITE" id="PS01081">
    <property type="entry name" value="HTH_TETR_1"/>
    <property type="match status" value="1"/>
</dbReference>
<evidence type="ECO:0000259" key="3">
    <source>
        <dbReference type="PROSITE" id="PS50977"/>
    </source>
</evidence>
<dbReference type="Gene3D" id="1.10.357.10">
    <property type="entry name" value="Tetracycline Repressor, domain 2"/>
    <property type="match status" value="1"/>
</dbReference>
<organism evidence="4 5">
    <name type="scientific">Catenuloplanes niger</name>
    <dbReference type="NCBI Taxonomy" id="587534"/>
    <lineage>
        <taxon>Bacteria</taxon>
        <taxon>Bacillati</taxon>
        <taxon>Actinomycetota</taxon>
        <taxon>Actinomycetes</taxon>
        <taxon>Micromonosporales</taxon>
        <taxon>Micromonosporaceae</taxon>
        <taxon>Catenuloplanes</taxon>
    </lineage>
</organism>
<dbReference type="Proteomes" id="UP001183629">
    <property type="component" value="Unassembled WGS sequence"/>
</dbReference>
<dbReference type="GO" id="GO:0003700">
    <property type="term" value="F:DNA-binding transcription factor activity"/>
    <property type="evidence" value="ECO:0007669"/>
    <property type="project" value="TreeGrafter"/>
</dbReference>
<gene>
    <name evidence="4" type="ORF">J2S44_007958</name>
</gene>
<dbReference type="AlphaFoldDB" id="A0AAE3ZX93"/>
<reference evidence="4 5" key="1">
    <citation type="submission" date="2023-07" db="EMBL/GenBank/DDBJ databases">
        <title>Sequencing the genomes of 1000 actinobacteria strains.</title>
        <authorList>
            <person name="Klenk H.-P."/>
        </authorList>
    </citation>
    <scope>NUCLEOTIDE SEQUENCE [LARGE SCALE GENOMIC DNA]</scope>
    <source>
        <strain evidence="4 5">DSM 44711</strain>
    </source>
</reference>
<dbReference type="Pfam" id="PF00440">
    <property type="entry name" value="TetR_N"/>
    <property type="match status" value="1"/>
</dbReference>
<dbReference type="PANTHER" id="PTHR30055">
    <property type="entry name" value="HTH-TYPE TRANSCRIPTIONAL REGULATOR RUTR"/>
    <property type="match status" value="1"/>
</dbReference>
<dbReference type="InterPro" id="IPR023772">
    <property type="entry name" value="DNA-bd_HTH_TetR-type_CS"/>
</dbReference>
<dbReference type="EMBL" id="JAVDYC010000001">
    <property type="protein sequence ID" value="MDR7327708.1"/>
    <property type="molecule type" value="Genomic_DNA"/>
</dbReference>
<name>A0AAE3ZX93_9ACTN</name>
<accession>A0AAE3ZX93</accession>
<dbReference type="PROSITE" id="PS50977">
    <property type="entry name" value="HTH_TETR_2"/>
    <property type="match status" value="1"/>
</dbReference>
<dbReference type="PANTHER" id="PTHR30055:SF235">
    <property type="entry name" value="TRANSCRIPTIONAL REGULATORY PROTEIN"/>
    <property type="match status" value="1"/>
</dbReference>